<dbReference type="EMBL" id="UINC01037091">
    <property type="protein sequence ID" value="SVB32054.1"/>
    <property type="molecule type" value="Genomic_DNA"/>
</dbReference>
<organism evidence="1">
    <name type="scientific">marine metagenome</name>
    <dbReference type="NCBI Taxonomy" id="408172"/>
    <lineage>
        <taxon>unclassified sequences</taxon>
        <taxon>metagenomes</taxon>
        <taxon>ecological metagenomes</taxon>
    </lineage>
</organism>
<dbReference type="AlphaFoldDB" id="A0A382D1X9"/>
<protein>
    <submittedName>
        <fullName evidence="1">Uncharacterized protein</fullName>
    </submittedName>
</protein>
<sequence length="25" mass="2872">MLVHAVNYKKPVGPEAREDLFDNKT</sequence>
<gene>
    <name evidence="1" type="ORF">METZ01_LOCUS184908</name>
</gene>
<reference evidence="1" key="1">
    <citation type="submission" date="2018-05" db="EMBL/GenBank/DDBJ databases">
        <authorList>
            <person name="Lanie J.A."/>
            <person name="Ng W.-L."/>
            <person name="Kazmierczak K.M."/>
            <person name="Andrzejewski T.M."/>
            <person name="Davidsen T.M."/>
            <person name="Wayne K.J."/>
            <person name="Tettelin H."/>
            <person name="Glass J.I."/>
            <person name="Rusch D."/>
            <person name="Podicherti R."/>
            <person name="Tsui H.-C.T."/>
            <person name="Winkler M.E."/>
        </authorList>
    </citation>
    <scope>NUCLEOTIDE SEQUENCE</scope>
</reference>
<proteinExistence type="predicted"/>
<accession>A0A382D1X9</accession>
<name>A0A382D1X9_9ZZZZ</name>
<evidence type="ECO:0000313" key="1">
    <source>
        <dbReference type="EMBL" id="SVB32054.1"/>
    </source>
</evidence>